<dbReference type="InterPro" id="IPR003813">
    <property type="entry name" value="MvhD/FlpD"/>
</dbReference>
<organism evidence="6">
    <name type="scientific">marine sediment metagenome</name>
    <dbReference type="NCBI Taxonomy" id="412755"/>
    <lineage>
        <taxon>unclassified sequences</taxon>
        <taxon>metagenomes</taxon>
        <taxon>ecological metagenomes</taxon>
    </lineage>
</organism>
<dbReference type="GO" id="GO:0051536">
    <property type="term" value="F:iron-sulfur cluster binding"/>
    <property type="evidence" value="ECO:0007669"/>
    <property type="project" value="UniProtKB-KW"/>
</dbReference>
<reference evidence="6" key="1">
    <citation type="journal article" date="2014" name="Front. Microbiol.">
        <title>High frequency of phylogenetically diverse reductive dehalogenase-homologous genes in deep subseafloor sedimentary metagenomes.</title>
        <authorList>
            <person name="Kawai M."/>
            <person name="Futagami T."/>
            <person name="Toyoda A."/>
            <person name="Takaki Y."/>
            <person name="Nishi S."/>
            <person name="Hori S."/>
            <person name="Arai W."/>
            <person name="Tsubouchi T."/>
            <person name="Morono Y."/>
            <person name="Uchiyama I."/>
            <person name="Ito T."/>
            <person name="Fujiyama A."/>
            <person name="Inagaki F."/>
            <person name="Takami H."/>
        </authorList>
    </citation>
    <scope>NUCLEOTIDE SEQUENCE</scope>
    <source>
        <strain evidence="6">Expedition CK06-06</strain>
    </source>
</reference>
<name>X1VUW3_9ZZZZ</name>
<keyword evidence="1" id="KW-0479">Metal-binding</keyword>
<dbReference type="Pfam" id="PF02662">
    <property type="entry name" value="FlpD"/>
    <property type="match status" value="1"/>
</dbReference>
<accession>X1VUW3</accession>
<evidence type="ECO:0000313" key="6">
    <source>
        <dbReference type="EMBL" id="GAJ14110.1"/>
    </source>
</evidence>
<evidence type="ECO:0000259" key="5">
    <source>
        <dbReference type="Pfam" id="PF02662"/>
    </source>
</evidence>
<keyword evidence="2" id="KW-0560">Oxidoreductase</keyword>
<evidence type="ECO:0000256" key="2">
    <source>
        <dbReference type="ARBA" id="ARBA00023002"/>
    </source>
</evidence>
<feature type="domain" description="F420-non-reducing hydrogenase iron-sulfur subunit D" evidence="5">
    <location>
        <begin position="14"/>
        <end position="136"/>
    </location>
</feature>
<proteinExistence type="predicted"/>
<dbReference type="AlphaFoldDB" id="X1VUW3"/>
<evidence type="ECO:0000256" key="3">
    <source>
        <dbReference type="ARBA" id="ARBA00023004"/>
    </source>
</evidence>
<keyword evidence="4" id="KW-0411">Iron-sulfur</keyword>
<keyword evidence="3" id="KW-0408">Iron</keyword>
<sequence length="149" mass="16709">KGIYRGVKLFEPIIIGFCCNWCAYAGADLAGINRNQYPPNIRMIRVMCSGTIEPLYVVKALKEGADGVFIGGCHPGDCHYQNGNYKTQRRIVLLKRAISEIGLDPRRIRLEWVSAAEGQRFAKVITEFTEEIRKLGPNPLKLNGVKNDD</sequence>
<dbReference type="EMBL" id="BARW01031204">
    <property type="protein sequence ID" value="GAJ14110.1"/>
    <property type="molecule type" value="Genomic_DNA"/>
</dbReference>
<protein>
    <recommendedName>
        <fullName evidence="5">F420-non-reducing hydrogenase iron-sulfur subunit D domain-containing protein</fullName>
    </recommendedName>
</protein>
<gene>
    <name evidence="6" type="ORF">S12H4_49690</name>
</gene>
<evidence type="ECO:0000256" key="1">
    <source>
        <dbReference type="ARBA" id="ARBA00022723"/>
    </source>
</evidence>
<dbReference type="GO" id="GO:0046872">
    <property type="term" value="F:metal ion binding"/>
    <property type="evidence" value="ECO:0007669"/>
    <property type="project" value="UniProtKB-KW"/>
</dbReference>
<comment type="caution">
    <text evidence="6">The sequence shown here is derived from an EMBL/GenBank/DDBJ whole genome shotgun (WGS) entry which is preliminary data.</text>
</comment>
<dbReference type="GO" id="GO:0016491">
    <property type="term" value="F:oxidoreductase activity"/>
    <property type="evidence" value="ECO:0007669"/>
    <property type="project" value="UniProtKB-KW"/>
</dbReference>
<evidence type="ECO:0000256" key="4">
    <source>
        <dbReference type="ARBA" id="ARBA00023014"/>
    </source>
</evidence>
<feature type="non-terminal residue" evidence="6">
    <location>
        <position position="1"/>
    </location>
</feature>